<gene>
    <name evidence="1" type="ORF">US42_C0006G0023</name>
</gene>
<evidence type="ECO:0000313" key="2">
    <source>
        <dbReference type="Proteomes" id="UP000034849"/>
    </source>
</evidence>
<dbReference type="AlphaFoldDB" id="A0A0G0JI41"/>
<dbReference type="EMBL" id="LBSX01000006">
    <property type="protein sequence ID" value="KKQ27716.1"/>
    <property type="molecule type" value="Genomic_DNA"/>
</dbReference>
<proteinExistence type="predicted"/>
<comment type="caution">
    <text evidence="1">The sequence shown here is derived from an EMBL/GenBank/DDBJ whole genome shotgun (WGS) entry which is preliminary data.</text>
</comment>
<sequence>MVIDNRENEVSQRVQALIGSVEGAIASFFNSRDLEPARKLELIEQHKLKIKFDDTGRLMPVFHDCVIPTVLLKALTAIDVTMQEMVNEYGPEIIPKKYRITEEEKELLSNKDLTLQIEEEE</sequence>
<protein>
    <submittedName>
        <fullName evidence="1">Uncharacterized protein</fullName>
    </submittedName>
</protein>
<reference evidence="1 2" key="1">
    <citation type="journal article" date="2015" name="Nature">
        <title>rRNA introns, odd ribosomes, and small enigmatic genomes across a large radiation of phyla.</title>
        <authorList>
            <person name="Brown C.T."/>
            <person name="Hug L.A."/>
            <person name="Thomas B.C."/>
            <person name="Sharon I."/>
            <person name="Castelle C.J."/>
            <person name="Singh A."/>
            <person name="Wilkins M.J."/>
            <person name="Williams K.H."/>
            <person name="Banfield J.F."/>
        </authorList>
    </citation>
    <scope>NUCLEOTIDE SEQUENCE [LARGE SCALE GENOMIC DNA]</scope>
</reference>
<dbReference type="STRING" id="1619046.US42_C0006G0023"/>
<accession>A0A0G0JI41</accession>
<organism evidence="1 2">
    <name type="scientific">Candidatus Magasanikbacteria bacterium GW2011_GWC2_37_14</name>
    <dbReference type="NCBI Taxonomy" id="1619046"/>
    <lineage>
        <taxon>Bacteria</taxon>
        <taxon>Candidatus Magasanikiibacteriota</taxon>
    </lineage>
</organism>
<dbReference type="Proteomes" id="UP000034849">
    <property type="component" value="Unassembled WGS sequence"/>
</dbReference>
<evidence type="ECO:0000313" key="1">
    <source>
        <dbReference type="EMBL" id="KKQ27716.1"/>
    </source>
</evidence>
<name>A0A0G0JI41_9BACT</name>